<evidence type="ECO:0000256" key="1">
    <source>
        <dbReference type="ARBA" id="ARBA00005953"/>
    </source>
</evidence>
<accession>M2U694</accession>
<dbReference type="RefSeq" id="WP_008601366.1">
    <property type="nucleotide sequence ID" value="NZ_AMRV01000003.1"/>
</dbReference>
<dbReference type="PANTHER" id="PTHR31793">
    <property type="entry name" value="4-HYDROXYBENZOYL-COA THIOESTERASE FAMILY MEMBER"/>
    <property type="match status" value="1"/>
</dbReference>
<gene>
    <name evidence="4" type="ORF">C725_1448</name>
</gene>
<dbReference type="SUPFAM" id="SSF54637">
    <property type="entry name" value="Thioesterase/thiol ester dehydrase-isomerase"/>
    <property type="match status" value="1"/>
</dbReference>
<dbReference type="Gene3D" id="3.10.129.10">
    <property type="entry name" value="Hotdog Thioesterase"/>
    <property type="match status" value="1"/>
</dbReference>
<dbReference type="PANTHER" id="PTHR31793:SF27">
    <property type="entry name" value="NOVEL THIOESTERASE SUPERFAMILY DOMAIN AND SAPOSIN A-TYPE DOMAIN CONTAINING PROTEIN (0610012H03RIK)"/>
    <property type="match status" value="1"/>
</dbReference>
<dbReference type="AlphaFoldDB" id="M2U694"/>
<dbReference type="GO" id="GO:0047617">
    <property type="term" value="F:fatty acyl-CoA hydrolase activity"/>
    <property type="evidence" value="ECO:0007669"/>
    <property type="project" value="TreeGrafter"/>
</dbReference>
<dbReference type="InterPro" id="IPR006683">
    <property type="entry name" value="Thioestr_dom"/>
</dbReference>
<organism evidence="4 5">
    <name type="scientific">Pacificimonas flava</name>
    <dbReference type="NCBI Taxonomy" id="1234595"/>
    <lineage>
        <taxon>Bacteria</taxon>
        <taxon>Pseudomonadati</taxon>
        <taxon>Pseudomonadota</taxon>
        <taxon>Alphaproteobacteria</taxon>
        <taxon>Sphingomonadales</taxon>
        <taxon>Sphingosinicellaceae</taxon>
        <taxon>Pacificimonas</taxon>
    </lineage>
</organism>
<dbReference type="NCBIfam" id="TIGR00051">
    <property type="entry name" value="YbgC/FadM family acyl-CoA thioesterase"/>
    <property type="match status" value="1"/>
</dbReference>
<evidence type="ECO:0000256" key="2">
    <source>
        <dbReference type="ARBA" id="ARBA00022801"/>
    </source>
</evidence>
<keyword evidence="2" id="KW-0378">Hydrolase</keyword>
<dbReference type="Proteomes" id="UP000011717">
    <property type="component" value="Unassembled WGS sequence"/>
</dbReference>
<proteinExistence type="inferred from homology"/>
<dbReference type="InterPro" id="IPR050563">
    <property type="entry name" value="4-hydroxybenzoyl-CoA_TE"/>
</dbReference>
<dbReference type="Pfam" id="PF03061">
    <property type="entry name" value="4HBT"/>
    <property type="match status" value="1"/>
</dbReference>
<comment type="similarity">
    <text evidence="1">Belongs to the 4-hydroxybenzoyl-CoA thioesterase family.</text>
</comment>
<keyword evidence="5" id="KW-1185">Reference proteome</keyword>
<evidence type="ECO:0000313" key="5">
    <source>
        <dbReference type="Proteomes" id="UP000011717"/>
    </source>
</evidence>
<sequence length="155" mass="17490">MARSDFRFAHRLRVRYAEIDAQAIVFNTRYLEYFDVGITEYFRATGRRDLTQPDGGGAEFHVARNTIDYKKPLVLDEEFDICLRCQRIGSSSMTYEWEIHGLANGEGKDDLRALGTSVSVHVGEVGKGPTPVPDGIVLVFETFEGRALRNKEKTA</sequence>
<comment type="caution">
    <text evidence="4">The sequence shown here is derived from an EMBL/GenBank/DDBJ whole genome shotgun (WGS) entry which is preliminary data.</text>
</comment>
<dbReference type="InterPro" id="IPR006684">
    <property type="entry name" value="YbgC/YbaW"/>
</dbReference>
<dbReference type="InterPro" id="IPR029069">
    <property type="entry name" value="HotDog_dom_sf"/>
</dbReference>
<dbReference type="CDD" id="cd00586">
    <property type="entry name" value="4HBT"/>
    <property type="match status" value="1"/>
</dbReference>
<feature type="domain" description="Thioesterase" evidence="3">
    <location>
        <begin position="24"/>
        <end position="100"/>
    </location>
</feature>
<reference evidence="4 5" key="1">
    <citation type="journal article" date="2013" name="Genome Announc.">
        <title>Draft Genome Sequence of Strain JLT2015T, Belonging to the Family Sphingomonadaceae of the Alphaproteobacteria.</title>
        <authorList>
            <person name="Tang K."/>
            <person name="Liu K."/>
            <person name="Li S."/>
            <person name="Jiao N."/>
        </authorList>
    </citation>
    <scope>NUCLEOTIDE SEQUENCE [LARGE SCALE GENOMIC DNA]</scope>
    <source>
        <strain evidence="4 5">JLT2015</strain>
    </source>
</reference>
<dbReference type="OrthoDB" id="9799036at2"/>
<dbReference type="EMBL" id="AMRV01000003">
    <property type="protein sequence ID" value="EMD83547.1"/>
    <property type="molecule type" value="Genomic_DNA"/>
</dbReference>
<protein>
    <submittedName>
        <fullName evidence="4">4-hydroxybenzoyl-CoA thioesterase</fullName>
    </submittedName>
</protein>
<evidence type="ECO:0000313" key="4">
    <source>
        <dbReference type="EMBL" id="EMD83547.1"/>
    </source>
</evidence>
<evidence type="ECO:0000259" key="3">
    <source>
        <dbReference type="Pfam" id="PF03061"/>
    </source>
</evidence>
<name>M2U694_9SPHN</name>
<dbReference type="PATRIC" id="fig|1234595.3.peg.1450"/>